<reference evidence="2 3" key="1">
    <citation type="journal article" date="2017" name="Gigascience">
        <title>Draft genome of the honey bee ectoparasitic mite, Tropilaelaps mercedesae, is shaped by the parasitic life history.</title>
        <authorList>
            <person name="Dong X."/>
            <person name="Armstrong S.D."/>
            <person name="Xia D."/>
            <person name="Makepeace B.L."/>
            <person name="Darby A.C."/>
            <person name="Kadowaki T."/>
        </authorList>
    </citation>
    <scope>NUCLEOTIDE SEQUENCE [LARGE SCALE GENOMIC DNA]</scope>
    <source>
        <strain evidence="2">Wuxi-XJTLU</strain>
    </source>
</reference>
<dbReference type="OrthoDB" id="20403at2759"/>
<feature type="region of interest" description="Disordered" evidence="1">
    <location>
        <begin position="128"/>
        <end position="155"/>
    </location>
</feature>
<dbReference type="GO" id="GO:0000460">
    <property type="term" value="P:maturation of 5.8S rRNA"/>
    <property type="evidence" value="ECO:0007669"/>
    <property type="project" value="TreeGrafter"/>
</dbReference>
<dbReference type="PANTHER" id="PTHR13582">
    <property type="entry name" value="M-PHASE PHOSPHOPROTEIN 6"/>
    <property type="match status" value="1"/>
</dbReference>
<gene>
    <name evidence="2" type="ORF">BIW11_09332</name>
</gene>
<dbReference type="InterPro" id="IPR019324">
    <property type="entry name" value="MPP6"/>
</dbReference>
<keyword evidence="3" id="KW-1185">Reference proteome</keyword>
<dbReference type="EMBL" id="MNPL01008780">
    <property type="protein sequence ID" value="OQR74064.1"/>
    <property type="molecule type" value="Genomic_DNA"/>
</dbReference>
<proteinExistence type="predicted"/>
<evidence type="ECO:0000256" key="1">
    <source>
        <dbReference type="SAM" id="MobiDB-lite"/>
    </source>
</evidence>
<dbReference type="Proteomes" id="UP000192247">
    <property type="component" value="Unassembled WGS sequence"/>
</dbReference>
<evidence type="ECO:0000313" key="2">
    <source>
        <dbReference type="EMBL" id="OQR74064.1"/>
    </source>
</evidence>
<dbReference type="Pfam" id="PF10175">
    <property type="entry name" value="MPP6"/>
    <property type="match status" value="1"/>
</dbReference>
<accession>A0A1V9XKK6</accession>
<dbReference type="InParanoid" id="A0A1V9XKK6"/>
<dbReference type="PANTHER" id="PTHR13582:SF0">
    <property type="entry name" value="M-PHASE PHOSPHOPROTEIN 6"/>
    <property type="match status" value="1"/>
</dbReference>
<dbReference type="FunCoup" id="A0A1V9XKK6">
    <property type="interactions" value="1148"/>
</dbReference>
<dbReference type="STRING" id="418985.A0A1V9XKK6"/>
<protein>
    <submittedName>
        <fullName evidence="2">M-phase phosphoprotein 6-like</fullName>
    </submittedName>
</protein>
<organism evidence="2 3">
    <name type="scientific">Tropilaelaps mercedesae</name>
    <dbReference type="NCBI Taxonomy" id="418985"/>
    <lineage>
        <taxon>Eukaryota</taxon>
        <taxon>Metazoa</taxon>
        <taxon>Ecdysozoa</taxon>
        <taxon>Arthropoda</taxon>
        <taxon>Chelicerata</taxon>
        <taxon>Arachnida</taxon>
        <taxon>Acari</taxon>
        <taxon>Parasitiformes</taxon>
        <taxon>Mesostigmata</taxon>
        <taxon>Gamasina</taxon>
        <taxon>Dermanyssoidea</taxon>
        <taxon>Laelapidae</taxon>
        <taxon>Tropilaelaps</taxon>
    </lineage>
</organism>
<comment type="caution">
    <text evidence="2">The sequence shown here is derived from an EMBL/GenBank/DDBJ whole genome shotgun (WGS) entry which is preliminary data.</text>
</comment>
<evidence type="ECO:0000313" key="3">
    <source>
        <dbReference type="Proteomes" id="UP000192247"/>
    </source>
</evidence>
<sequence length="155" mass="17792">MSHLNSGSRSAQLSKNVLGMKFMQRTKEKYEKDQFEAEQRALFSTSATQQLEGKQATQKRFIHERSFVPCADLVSGRMSFRGRNPWIERLNAQEEAENPHLGNMGGIDDDEFAERYLSTVDTMSKKFIRKRDRSQGALDNPTAKRKFKKPSANDD</sequence>
<name>A0A1V9XKK6_9ACAR</name>
<dbReference type="AlphaFoldDB" id="A0A1V9XKK6"/>